<comment type="function">
    <text evidence="19">Acts as a catalytic component of the CCR4-NOT core complex, which in the nucleus seems to be a general transcription factor, and in the cytoplasm the major mRNA deadenylase involved in mRNA turnover.</text>
</comment>
<protein>
    <recommendedName>
        <fullName evidence="7">poly(A)-specific ribonuclease</fullName>
        <ecNumber evidence="7">3.1.13.4</ecNumber>
    </recommendedName>
</protein>
<sequence length="611" mass="69687">MDVQENESLKFRVKVTLRSTTPVVGIEINPGVSVSEGGSFTVRPYFCVFSWYREQITCYIHHTKFPTLQCMSCVELNVPVKESYYCSRECFIDSWAEHKKRHLNATETISRTSTDHDQQKGRKLRSCGSWRESGMLSWPEFGAGSWPEFGTSPWPEFGTWSLLHESEVLVEREGKIWFKVGSSKNYVPKVYDTGLRLRLECVAVDCSRGILSSPVNVTVTDPVIEFPAPPRPRSVVPIGCLQKSCNFHPQSSNYITFSILSYNILSDLYTIGKYDYCPSWALVWEYRCQNLLREIIKYNADILCLQEVQSNHFEIFFEPELKKCGYLALYKKRSNEVYTANQYTTDGCATFYRHDRFREITKYELEFDKMASSVVEALEPELRTEGSIRLKKDNVALIVMLETLANGCACDASQSRVCVANTHIHSSPELPYVKLYQVATLLDELEKIVQSQVPLIVCGDFNSHPQSDPHTFIVNGKLDPGKKSTDPYGIHQHLKLRHPLSLSSAYARFFCLPDAVEDRQLLGKMNRLTREPVFTRLTPKSSRTLDYIFYSADNLMVEGLLELLDREDLCGGLPSPLWSSDHIALMARFRIKPPPLPSHPFESAAPGRLLP</sequence>
<evidence type="ECO:0000256" key="1">
    <source>
        <dbReference type="ARBA" id="ARBA00001663"/>
    </source>
</evidence>
<evidence type="ECO:0000313" key="23">
    <source>
        <dbReference type="Proteomes" id="UP001163823"/>
    </source>
</evidence>
<comment type="subunit">
    <text evidence="6">Component of the CCR4-NOT complex, at least composed of CRR4 and CAF1 proteins.</text>
</comment>
<evidence type="ECO:0000256" key="10">
    <source>
        <dbReference type="ARBA" id="ARBA00022723"/>
    </source>
</evidence>
<comment type="subcellular location">
    <subcellularLocation>
        <location evidence="4">Cytoplasm</location>
    </subcellularLocation>
    <subcellularLocation>
        <location evidence="3">Nucleus</location>
    </subcellularLocation>
</comment>
<dbReference type="EMBL" id="JARAOO010000008">
    <property type="protein sequence ID" value="KAJ7959011.1"/>
    <property type="molecule type" value="Genomic_DNA"/>
</dbReference>
<dbReference type="AlphaFoldDB" id="A0AAD7LKL2"/>
<evidence type="ECO:0000256" key="4">
    <source>
        <dbReference type="ARBA" id="ARBA00004496"/>
    </source>
</evidence>
<dbReference type="InterPro" id="IPR005135">
    <property type="entry name" value="Endo/exonuclease/phosphatase"/>
</dbReference>
<dbReference type="Pfam" id="PF03372">
    <property type="entry name" value="Exo_endo_phos"/>
    <property type="match status" value="1"/>
</dbReference>
<keyword evidence="8" id="KW-0963">Cytoplasm</keyword>
<evidence type="ECO:0000256" key="18">
    <source>
        <dbReference type="ARBA" id="ARBA00023242"/>
    </source>
</evidence>
<evidence type="ECO:0000256" key="7">
    <source>
        <dbReference type="ARBA" id="ARBA00012161"/>
    </source>
</evidence>
<dbReference type="GO" id="GO:0005634">
    <property type="term" value="C:nucleus"/>
    <property type="evidence" value="ECO:0007669"/>
    <property type="project" value="UniProtKB-SubCell"/>
</dbReference>
<keyword evidence="10" id="KW-0479">Metal-binding</keyword>
<evidence type="ECO:0000256" key="3">
    <source>
        <dbReference type="ARBA" id="ARBA00004123"/>
    </source>
</evidence>
<dbReference type="InterPro" id="IPR050410">
    <property type="entry name" value="CCR4/nocturin_mRNA_transcr"/>
</dbReference>
<evidence type="ECO:0000256" key="15">
    <source>
        <dbReference type="ARBA" id="ARBA00022884"/>
    </source>
</evidence>
<dbReference type="GO" id="GO:0005737">
    <property type="term" value="C:cytoplasm"/>
    <property type="evidence" value="ECO:0007669"/>
    <property type="project" value="UniProtKB-SubCell"/>
</dbReference>
<dbReference type="SUPFAM" id="SSF56219">
    <property type="entry name" value="DNase I-like"/>
    <property type="match status" value="1"/>
</dbReference>
<dbReference type="PANTHER" id="PTHR12121:SF79">
    <property type="entry name" value="CARBON CATABOLITE REPRESSOR PROTEIN 4 HOMOLOG 1-LIKE ISOFORM X1"/>
    <property type="match status" value="1"/>
</dbReference>
<evidence type="ECO:0000259" key="20">
    <source>
        <dbReference type="Pfam" id="PF03372"/>
    </source>
</evidence>
<dbReference type="Proteomes" id="UP001163823">
    <property type="component" value="Chromosome 8"/>
</dbReference>
<dbReference type="EC" id="3.1.13.4" evidence="7"/>
<dbReference type="KEGG" id="qsa:O6P43_019646"/>
<feature type="domain" description="Endonuclease/exonuclease/phosphatase" evidence="20">
    <location>
        <begin position="260"/>
        <end position="582"/>
    </location>
</feature>
<dbReference type="GO" id="GO:0004535">
    <property type="term" value="F:poly(A)-specific ribonuclease activity"/>
    <property type="evidence" value="ECO:0007669"/>
    <property type="project" value="UniProtKB-EC"/>
</dbReference>
<evidence type="ECO:0000256" key="12">
    <source>
        <dbReference type="ARBA" id="ARBA00022801"/>
    </source>
</evidence>
<dbReference type="Gene3D" id="3.60.10.10">
    <property type="entry name" value="Endonuclease/exonuclease/phosphatase"/>
    <property type="match status" value="1"/>
</dbReference>
<keyword evidence="12" id="KW-0378">Hydrolase</keyword>
<evidence type="ECO:0000256" key="17">
    <source>
        <dbReference type="ARBA" id="ARBA00023163"/>
    </source>
</evidence>
<evidence type="ECO:0000256" key="5">
    <source>
        <dbReference type="ARBA" id="ARBA00010774"/>
    </source>
</evidence>
<keyword evidence="15" id="KW-0694">RNA-binding</keyword>
<gene>
    <name evidence="22" type="ORF">O6P43_019646</name>
</gene>
<proteinExistence type="inferred from homology"/>
<keyword evidence="9" id="KW-0540">Nuclease</keyword>
<dbReference type="FunFam" id="3.60.10.10:FF:000016">
    <property type="entry name" value="Carbon catabolite repressor protein 4 1"/>
    <property type="match status" value="1"/>
</dbReference>
<feature type="domain" description="C6H2-type" evidence="21">
    <location>
        <begin position="67"/>
        <end position="102"/>
    </location>
</feature>
<evidence type="ECO:0000256" key="19">
    <source>
        <dbReference type="ARBA" id="ARBA00054840"/>
    </source>
</evidence>
<organism evidence="22 23">
    <name type="scientific">Quillaja saponaria</name>
    <name type="common">Soap bark tree</name>
    <dbReference type="NCBI Taxonomy" id="32244"/>
    <lineage>
        <taxon>Eukaryota</taxon>
        <taxon>Viridiplantae</taxon>
        <taxon>Streptophyta</taxon>
        <taxon>Embryophyta</taxon>
        <taxon>Tracheophyta</taxon>
        <taxon>Spermatophyta</taxon>
        <taxon>Magnoliopsida</taxon>
        <taxon>eudicotyledons</taxon>
        <taxon>Gunneridae</taxon>
        <taxon>Pentapetalae</taxon>
        <taxon>rosids</taxon>
        <taxon>fabids</taxon>
        <taxon>Fabales</taxon>
        <taxon>Quillajaceae</taxon>
        <taxon>Quillaja</taxon>
    </lineage>
</organism>
<evidence type="ECO:0000256" key="14">
    <source>
        <dbReference type="ARBA" id="ARBA00022842"/>
    </source>
</evidence>
<name>A0AAD7LKL2_QUISA</name>
<dbReference type="Pfam" id="PF15801">
    <property type="entry name" value="zf-C6H2"/>
    <property type="match status" value="1"/>
</dbReference>
<keyword evidence="17" id="KW-0804">Transcription</keyword>
<evidence type="ECO:0000256" key="8">
    <source>
        <dbReference type="ARBA" id="ARBA00022490"/>
    </source>
</evidence>
<evidence type="ECO:0000259" key="21">
    <source>
        <dbReference type="Pfam" id="PF15801"/>
    </source>
</evidence>
<keyword evidence="23" id="KW-1185">Reference proteome</keyword>
<dbReference type="InterPro" id="IPR031615">
    <property type="entry name" value="Zfn-C6H2"/>
</dbReference>
<evidence type="ECO:0000256" key="16">
    <source>
        <dbReference type="ARBA" id="ARBA00023015"/>
    </source>
</evidence>
<dbReference type="GO" id="GO:0046872">
    <property type="term" value="F:metal ion binding"/>
    <property type="evidence" value="ECO:0007669"/>
    <property type="project" value="UniProtKB-KW"/>
</dbReference>
<keyword evidence="13" id="KW-0269">Exonuclease</keyword>
<dbReference type="PANTHER" id="PTHR12121">
    <property type="entry name" value="CARBON CATABOLITE REPRESSOR PROTEIN 4"/>
    <property type="match status" value="1"/>
</dbReference>
<dbReference type="InterPro" id="IPR036691">
    <property type="entry name" value="Endo/exonu/phosph_ase_sf"/>
</dbReference>
<keyword evidence="18" id="KW-0539">Nucleus</keyword>
<reference evidence="22" key="1">
    <citation type="journal article" date="2023" name="Science">
        <title>Elucidation of the pathway for biosynthesis of saponin adjuvants from the soapbark tree.</title>
        <authorList>
            <person name="Reed J."/>
            <person name="Orme A."/>
            <person name="El-Demerdash A."/>
            <person name="Owen C."/>
            <person name="Martin L.B.B."/>
            <person name="Misra R.C."/>
            <person name="Kikuchi S."/>
            <person name="Rejzek M."/>
            <person name="Martin A.C."/>
            <person name="Harkess A."/>
            <person name="Leebens-Mack J."/>
            <person name="Louveau T."/>
            <person name="Stephenson M.J."/>
            <person name="Osbourn A."/>
        </authorList>
    </citation>
    <scope>NUCLEOTIDE SEQUENCE</scope>
    <source>
        <strain evidence="22">S10</strain>
    </source>
</reference>
<evidence type="ECO:0000256" key="6">
    <source>
        <dbReference type="ARBA" id="ARBA00011757"/>
    </source>
</evidence>
<keyword evidence="14" id="KW-0460">Magnesium</keyword>
<comment type="similarity">
    <text evidence="5">Belongs to the CCR4/nocturin family.</text>
</comment>
<comment type="cofactor">
    <cofactor evidence="2">
        <name>Mg(2+)</name>
        <dbReference type="ChEBI" id="CHEBI:18420"/>
    </cofactor>
</comment>
<accession>A0AAD7LKL2</accession>
<evidence type="ECO:0000256" key="11">
    <source>
        <dbReference type="ARBA" id="ARBA00022737"/>
    </source>
</evidence>
<evidence type="ECO:0000256" key="2">
    <source>
        <dbReference type="ARBA" id="ARBA00001946"/>
    </source>
</evidence>
<comment type="caution">
    <text evidence="22">The sequence shown here is derived from an EMBL/GenBank/DDBJ whole genome shotgun (WGS) entry which is preliminary data.</text>
</comment>
<evidence type="ECO:0000256" key="13">
    <source>
        <dbReference type="ARBA" id="ARBA00022839"/>
    </source>
</evidence>
<keyword evidence="16" id="KW-0805">Transcription regulation</keyword>
<evidence type="ECO:0000313" key="22">
    <source>
        <dbReference type="EMBL" id="KAJ7959011.1"/>
    </source>
</evidence>
<evidence type="ECO:0000256" key="9">
    <source>
        <dbReference type="ARBA" id="ARBA00022722"/>
    </source>
</evidence>
<dbReference type="GO" id="GO:0003723">
    <property type="term" value="F:RNA binding"/>
    <property type="evidence" value="ECO:0007669"/>
    <property type="project" value="UniProtKB-KW"/>
</dbReference>
<comment type="catalytic activity">
    <reaction evidence="1">
        <text>Exonucleolytic cleavage of poly(A) to 5'-AMP.</text>
        <dbReference type="EC" id="3.1.13.4"/>
    </reaction>
</comment>
<keyword evidence="11" id="KW-0677">Repeat</keyword>